<evidence type="ECO:0000313" key="2">
    <source>
        <dbReference type="EMBL" id="RWS10218.1"/>
    </source>
</evidence>
<accession>A0A3S3P8L3</accession>
<reference evidence="2 3" key="1">
    <citation type="journal article" date="2018" name="Gigascience">
        <title>Genomes of trombidid mites reveal novel predicted allergens and laterally-transferred genes associated with secondary metabolism.</title>
        <authorList>
            <person name="Dong X."/>
            <person name="Chaisiri K."/>
            <person name="Xia D."/>
            <person name="Armstrong S.D."/>
            <person name="Fang Y."/>
            <person name="Donnelly M.J."/>
            <person name="Kadowaki T."/>
            <person name="McGarry J.W."/>
            <person name="Darby A.C."/>
            <person name="Makepeace B.L."/>
        </authorList>
    </citation>
    <scope>NUCLEOTIDE SEQUENCE [LARGE SCALE GENOMIC DNA]</scope>
    <source>
        <strain evidence="2">UoL-WK</strain>
    </source>
</reference>
<dbReference type="PROSITE" id="PS50835">
    <property type="entry name" value="IG_LIKE"/>
    <property type="match status" value="1"/>
</dbReference>
<dbReference type="EMBL" id="NCKU01002183">
    <property type="protein sequence ID" value="RWS10218.1"/>
    <property type="molecule type" value="Genomic_DNA"/>
</dbReference>
<keyword evidence="3" id="KW-1185">Reference proteome</keyword>
<evidence type="ECO:0000259" key="1">
    <source>
        <dbReference type="PROSITE" id="PS50835"/>
    </source>
</evidence>
<name>A0A3S3P8L3_9ACAR</name>
<dbReference type="InterPro" id="IPR036179">
    <property type="entry name" value="Ig-like_dom_sf"/>
</dbReference>
<dbReference type="SUPFAM" id="SSF48726">
    <property type="entry name" value="Immunoglobulin"/>
    <property type="match status" value="1"/>
</dbReference>
<dbReference type="Proteomes" id="UP000285301">
    <property type="component" value="Unassembled WGS sequence"/>
</dbReference>
<dbReference type="STRING" id="1965070.A0A3S3P8L3"/>
<organism evidence="2 3">
    <name type="scientific">Dinothrombium tinctorium</name>
    <dbReference type="NCBI Taxonomy" id="1965070"/>
    <lineage>
        <taxon>Eukaryota</taxon>
        <taxon>Metazoa</taxon>
        <taxon>Ecdysozoa</taxon>
        <taxon>Arthropoda</taxon>
        <taxon>Chelicerata</taxon>
        <taxon>Arachnida</taxon>
        <taxon>Acari</taxon>
        <taxon>Acariformes</taxon>
        <taxon>Trombidiformes</taxon>
        <taxon>Prostigmata</taxon>
        <taxon>Anystina</taxon>
        <taxon>Parasitengona</taxon>
        <taxon>Trombidioidea</taxon>
        <taxon>Trombidiidae</taxon>
        <taxon>Dinothrombium</taxon>
    </lineage>
</organism>
<protein>
    <submittedName>
        <fullName evidence="2">CD80-like C2-set immunoglobulin domain containing protein</fullName>
    </submittedName>
</protein>
<dbReference type="InterPro" id="IPR013106">
    <property type="entry name" value="Ig_V-set"/>
</dbReference>
<dbReference type="OrthoDB" id="6515144at2759"/>
<gene>
    <name evidence="2" type="ORF">B4U79_07498</name>
</gene>
<dbReference type="InterPro" id="IPR013783">
    <property type="entry name" value="Ig-like_fold"/>
</dbReference>
<feature type="domain" description="Ig-like" evidence="1">
    <location>
        <begin position="1"/>
        <end position="106"/>
    </location>
</feature>
<dbReference type="SMART" id="SM00409">
    <property type="entry name" value="IG"/>
    <property type="match status" value="1"/>
</dbReference>
<dbReference type="CDD" id="cd00096">
    <property type="entry name" value="Ig"/>
    <property type="match status" value="1"/>
</dbReference>
<sequence>MEVTSVVNNEASIPCNVSTRKEDEIQLVFWYKDNNATGPPIYTLDVRDMSPLHFIAEPLKRRAMFNITVQPPLLVITPLKRSDSGLYLCRADYKWSRTQSAVVKLNVIEPPRGMYIRDHKGQAVYAIAGPYDEDSNLNLTCIAENGEQSKLK</sequence>
<dbReference type="PANTHER" id="PTHR23278">
    <property type="entry name" value="SIDESTEP PROTEIN"/>
    <property type="match status" value="1"/>
</dbReference>
<dbReference type="Pfam" id="PF07686">
    <property type="entry name" value="V-set"/>
    <property type="match status" value="1"/>
</dbReference>
<proteinExistence type="predicted"/>
<dbReference type="PANTHER" id="PTHR23278:SF19">
    <property type="entry name" value="OBSCURIN"/>
    <property type="match status" value="1"/>
</dbReference>
<dbReference type="InterPro" id="IPR003599">
    <property type="entry name" value="Ig_sub"/>
</dbReference>
<dbReference type="InterPro" id="IPR007110">
    <property type="entry name" value="Ig-like_dom"/>
</dbReference>
<comment type="caution">
    <text evidence="2">The sequence shown here is derived from an EMBL/GenBank/DDBJ whole genome shotgun (WGS) entry which is preliminary data.</text>
</comment>
<dbReference type="Gene3D" id="2.60.40.10">
    <property type="entry name" value="Immunoglobulins"/>
    <property type="match status" value="1"/>
</dbReference>
<dbReference type="AlphaFoldDB" id="A0A3S3P8L3"/>
<evidence type="ECO:0000313" key="3">
    <source>
        <dbReference type="Proteomes" id="UP000285301"/>
    </source>
</evidence>